<evidence type="ECO:0000313" key="2">
    <source>
        <dbReference type="Proteomes" id="UP000789920"/>
    </source>
</evidence>
<reference evidence="1" key="1">
    <citation type="submission" date="2021-06" db="EMBL/GenBank/DDBJ databases">
        <authorList>
            <person name="Kallberg Y."/>
            <person name="Tangrot J."/>
            <person name="Rosling A."/>
        </authorList>
    </citation>
    <scope>NUCLEOTIDE SEQUENCE</scope>
    <source>
        <strain evidence="1">MA461A</strain>
    </source>
</reference>
<sequence length="155" mass="18116">MNLVVDSSNSVLRTHCERYHEDLLRKYLSMNQQKIVPRSKHPIVLEKALPTIRKELFYEKDKRVYCNICDTSYVDYTSPAALRNHYNMNNKQELYYFEINNLNNEFDIKPVDNDTMSITSNISINSVSSDVTLTNNSVKNIIDEFVNQKNIVVCL</sequence>
<gene>
    <name evidence="1" type="ORF">RPERSI_LOCUS8585</name>
</gene>
<evidence type="ECO:0000313" key="1">
    <source>
        <dbReference type="EMBL" id="CAG8668761.1"/>
    </source>
</evidence>
<accession>A0ACA9NQ00</accession>
<organism evidence="1 2">
    <name type="scientific">Racocetra persica</name>
    <dbReference type="NCBI Taxonomy" id="160502"/>
    <lineage>
        <taxon>Eukaryota</taxon>
        <taxon>Fungi</taxon>
        <taxon>Fungi incertae sedis</taxon>
        <taxon>Mucoromycota</taxon>
        <taxon>Glomeromycotina</taxon>
        <taxon>Glomeromycetes</taxon>
        <taxon>Diversisporales</taxon>
        <taxon>Gigasporaceae</taxon>
        <taxon>Racocetra</taxon>
    </lineage>
</organism>
<name>A0ACA9NQ00_9GLOM</name>
<proteinExistence type="predicted"/>
<protein>
    <submittedName>
        <fullName evidence="1">8836_t:CDS:1</fullName>
    </submittedName>
</protein>
<comment type="caution">
    <text evidence="1">The sequence shown here is derived from an EMBL/GenBank/DDBJ whole genome shotgun (WGS) entry which is preliminary data.</text>
</comment>
<keyword evidence="2" id="KW-1185">Reference proteome</keyword>
<dbReference type="Proteomes" id="UP000789920">
    <property type="component" value="Unassembled WGS sequence"/>
</dbReference>
<dbReference type="EMBL" id="CAJVQC010015597">
    <property type="protein sequence ID" value="CAG8668761.1"/>
    <property type="molecule type" value="Genomic_DNA"/>
</dbReference>